<evidence type="ECO:0000313" key="2">
    <source>
        <dbReference type="Proteomes" id="UP000193087"/>
    </source>
</evidence>
<gene>
    <name evidence="1" type="ORF">AWC22_19895</name>
</gene>
<dbReference type="Proteomes" id="UP000193087">
    <property type="component" value="Unassembled WGS sequence"/>
</dbReference>
<dbReference type="PANTHER" id="PTHR39683">
    <property type="entry name" value="CONSERVED PROTEIN TB16.3"/>
    <property type="match status" value="1"/>
</dbReference>
<dbReference type="OrthoDB" id="4730534at2"/>
<dbReference type="STRING" id="486698.AWC22_19895"/>
<dbReference type="Pfam" id="PF10604">
    <property type="entry name" value="Polyketide_cyc2"/>
    <property type="match status" value="1"/>
</dbReference>
<dbReference type="CDD" id="cd07819">
    <property type="entry name" value="SRPBCC_2"/>
    <property type="match status" value="1"/>
</dbReference>
<sequence>MAIKESRDIVIEASPSEILDVIADFEAMPEWSEPHQSAQILERGDDGRPSQVKMKVKTAGITDEQVVAYTWGENEVTWTLVSSGQQKSQDGKYTLVPQGAEATLVKMEITVDPNVPLPGFVLKRAVKGNIDSATKELRNRVLKVKKGG</sequence>
<dbReference type="SUPFAM" id="SSF55961">
    <property type="entry name" value="Bet v1-like"/>
    <property type="match status" value="1"/>
</dbReference>
<protein>
    <submittedName>
        <fullName evidence="1">Cyclase</fullName>
    </submittedName>
</protein>
<organism evidence="1 2">
    <name type="scientific">Mycobacterium riyadhense</name>
    <dbReference type="NCBI Taxonomy" id="486698"/>
    <lineage>
        <taxon>Bacteria</taxon>
        <taxon>Bacillati</taxon>
        <taxon>Actinomycetota</taxon>
        <taxon>Actinomycetes</taxon>
        <taxon>Mycobacteriales</taxon>
        <taxon>Mycobacteriaceae</taxon>
        <taxon>Mycobacterium</taxon>
    </lineage>
</organism>
<dbReference type="GeneID" id="93496739"/>
<comment type="caution">
    <text evidence="1">The sequence shown here is derived from an EMBL/GenBank/DDBJ whole genome shotgun (WGS) entry which is preliminary data.</text>
</comment>
<dbReference type="EMBL" id="LQPQ01000080">
    <property type="protein sequence ID" value="ORW78662.1"/>
    <property type="molecule type" value="Genomic_DNA"/>
</dbReference>
<proteinExistence type="predicted"/>
<dbReference type="InterPro" id="IPR019587">
    <property type="entry name" value="Polyketide_cyclase/dehydratase"/>
</dbReference>
<accession>A0A1X2CS31</accession>
<reference evidence="1 2" key="1">
    <citation type="submission" date="2016-01" db="EMBL/GenBank/DDBJ databases">
        <title>The new phylogeny of the genus Mycobacterium.</title>
        <authorList>
            <person name="Tarcisio F."/>
            <person name="Conor M."/>
            <person name="Antonella G."/>
            <person name="Elisabetta G."/>
            <person name="Giulia F.S."/>
            <person name="Sara T."/>
            <person name="Anna F."/>
            <person name="Clotilde B."/>
            <person name="Roberto B."/>
            <person name="Veronica D.S."/>
            <person name="Fabio R."/>
            <person name="Monica P."/>
            <person name="Olivier J."/>
            <person name="Enrico T."/>
            <person name="Nicola S."/>
        </authorList>
    </citation>
    <scope>NUCLEOTIDE SEQUENCE [LARGE SCALE GENOMIC DNA]</scope>
    <source>
        <strain evidence="1 2">DSM 45176</strain>
    </source>
</reference>
<dbReference type="PANTHER" id="PTHR39683:SF4">
    <property type="entry name" value="COENZYME Q-BINDING PROTEIN COQ10 START DOMAIN-CONTAINING PROTEIN"/>
    <property type="match status" value="1"/>
</dbReference>
<dbReference type="RefSeq" id="WP_085250700.1">
    <property type="nucleotide sequence ID" value="NZ_CAJMWI010000001.1"/>
</dbReference>
<dbReference type="Gene3D" id="3.30.530.20">
    <property type="match status" value="1"/>
</dbReference>
<dbReference type="InterPro" id="IPR023393">
    <property type="entry name" value="START-like_dom_sf"/>
</dbReference>
<evidence type="ECO:0000313" key="1">
    <source>
        <dbReference type="EMBL" id="ORW78662.1"/>
    </source>
</evidence>
<dbReference type="AlphaFoldDB" id="A0A1X2CS31"/>
<name>A0A1X2CS31_9MYCO</name>
<keyword evidence="2" id="KW-1185">Reference proteome</keyword>